<gene>
    <name evidence="2" type="ORF">SAMN05421507_102197</name>
</gene>
<name>A0A1H0IQ65_9PSEU</name>
<dbReference type="EMBL" id="FNIX01000002">
    <property type="protein sequence ID" value="SDO33503.1"/>
    <property type="molecule type" value="Genomic_DNA"/>
</dbReference>
<feature type="region of interest" description="Disordered" evidence="1">
    <location>
        <begin position="183"/>
        <end position="205"/>
    </location>
</feature>
<feature type="compositionally biased region" description="Basic and acidic residues" evidence="1">
    <location>
        <begin position="16"/>
        <end position="26"/>
    </location>
</feature>
<protein>
    <submittedName>
        <fullName evidence="2">Phage terminase, small subunit, putative, P27 family</fullName>
    </submittedName>
</protein>
<evidence type="ECO:0000256" key="1">
    <source>
        <dbReference type="SAM" id="MobiDB-lite"/>
    </source>
</evidence>
<evidence type="ECO:0000313" key="3">
    <source>
        <dbReference type="Proteomes" id="UP000199691"/>
    </source>
</evidence>
<reference evidence="3" key="1">
    <citation type="submission" date="2016-10" db="EMBL/GenBank/DDBJ databases">
        <authorList>
            <person name="Varghese N."/>
            <person name="Submissions S."/>
        </authorList>
    </citation>
    <scope>NUCLEOTIDE SEQUENCE [LARGE SCALE GENOMIC DNA]</scope>
    <source>
        <strain evidence="3">CGMCC 4.6609</strain>
    </source>
</reference>
<feature type="region of interest" description="Disordered" evidence="1">
    <location>
        <begin position="1"/>
        <end position="39"/>
    </location>
</feature>
<accession>A0A1H0IQ65</accession>
<keyword evidence="3" id="KW-1185">Reference proteome</keyword>
<sequence>MGKRGPVPKPTSLRVLHGDRPDRINTREPVPPDAEVEPPDWLSDSARAIRDRLAPGLVARKVLTVWDADAFAILCQALARYREATTLLNSSALLVQGSGGLVKNPTTTLGTANDLALRLHTTGDHRAARDLDEDTLARYRRVLGEDHPDTLRTGRNLVSVLRDLDQHDQADALQTWIDNTAKSRRSWTNRRPASTTGPSCSRHHEHPVMPRSVLLERVAADQRTLEASTGNAGRGLDGVHRCTRSAGSAFPKPRGFALWSVLRICYPSTANHVERNPEPFTAFVIRQGAECFPRNSKSRPKASSSGPSSRTRKENPLTPDLIRRCCGADQSARHRAGGVLRRHVLQLVKDLPSAI</sequence>
<dbReference type="OrthoDB" id="964746at2"/>
<dbReference type="RefSeq" id="WP_090096242.1">
    <property type="nucleotide sequence ID" value="NZ_FNIX01000002.1"/>
</dbReference>
<evidence type="ECO:0000313" key="2">
    <source>
        <dbReference type="EMBL" id="SDO33503.1"/>
    </source>
</evidence>
<dbReference type="InterPro" id="IPR011990">
    <property type="entry name" value="TPR-like_helical_dom_sf"/>
</dbReference>
<feature type="compositionally biased region" description="Polar residues" evidence="1">
    <location>
        <begin position="189"/>
        <end position="199"/>
    </location>
</feature>
<dbReference type="Pfam" id="PF13374">
    <property type="entry name" value="TPR_10"/>
    <property type="match status" value="1"/>
</dbReference>
<dbReference type="Proteomes" id="UP000199691">
    <property type="component" value="Unassembled WGS sequence"/>
</dbReference>
<organism evidence="2 3">
    <name type="scientific">Lentzea jiangxiensis</name>
    <dbReference type="NCBI Taxonomy" id="641025"/>
    <lineage>
        <taxon>Bacteria</taxon>
        <taxon>Bacillati</taxon>
        <taxon>Actinomycetota</taxon>
        <taxon>Actinomycetes</taxon>
        <taxon>Pseudonocardiales</taxon>
        <taxon>Pseudonocardiaceae</taxon>
        <taxon>Lentzea</taxon>
    </lineage>
</organism>
<dbReference type="STRING" id="641025.SAMN05421507_102197"/>
<dbReference type="Gene3D" id="1.25.40.10">
    <property type="entry name" value="Tetratricopeptide repeat domain"/>
    <property type="match status" value="1"/>
</dbReference>
<feature type="region of interest" description="Disordered" evidence="1">
    <location>
        <begin position="293"/>
        <end position="320"/>
    </location>
</feature>
<proteinExistence type="predicted"/>
<dbReference type="AlphaFoldDB" id="A0A1H0IQ65"/>